<keyword evidence="4" id="KW-1185">Reference proteome</keyword>
<feature type="compositionally biased region" description="Basic and acidic residues" evidence="1">
    <location>
        <begin position="915"/>
        <end position="929"/>
    </location>
</feature>
<dbReference type="PaxDb" id="35128-Thaps7333"/>
<feature type="transmembrane region" description="Helical" evidence="2">
    <location>
        <begin position="247"/>
        <end position="270"/>
    </location>
</feature>
<keyword evidence="2" id="KW-0812">Transmembrane</keyword>
<feature type="transmembrane region" description="Helical" evidence="2">
    <location>
        <begin position="164"/>
        <end position="186"/>
    </location>
</feature>
<protein>
    <submittedName>
        <fullName evidence="3">Uncharacterized protein</fullName>
    </submittedName>
</protein>
<dbReference type="EMBL" id="CP001160">
    <property type="protein sequence ID" value="ACI65078.1"/>
    <property type="molecule type" value="Genomic_DNA"/>
</dbReference>
<reference evidence="3 4" key="2">
    <citation type="journal article" date="2008" name="Nature">
        <title>The Phaeodactylum genome reveals the evolutionary history of diatom genomes.</title>
        <authorList>
            <person name="Bowler C."/>
            <person name="Allen A.E."/>
            <person name="Badger J.H."/>
            <person name="Grimwood J."/>
            <person name="Jabbari K."/>
            <person name="Kuo A."/>
            <person name="Maheswari U."/>
            <person name="Martens C."/>
            <person name="Maumus F."/>
            <person name="Otillar R.P."/>
            <person name="Rayko E."/>
            <person name="Salamov A."/>
            <person name="Vandepoele K."/>
            <person name="Beszteri B."/>
            <person name="Gruber A."/>
            <person name="Heijde M."/>
            <person name="Katinka M."/>
            <person name="Mock T."/>
            <person name="Valentin K."/>
            <person name="Verret F."/>
            <person name="Berges J.A."/>
            <person name="Brownlee C."/>
            <person name="Cadoret J.P."/>
            <person name="Chiovitti A."/>
            <person name="Choi C.J."/>
            <person name="Coesel S."/>
            <person name="De Martino A."/>
            <person name="Detter J.C."/>
            <person name="Durkin C."/>
            <person name="Falciatore A."/>
            <person name="Fournet J."/>
            <person name="Haruta M."/>
            <person name="Huysman M.J."/>
            <person name="Jenkins B.D."/>
            <person name="Jiroutova K."/>
            <person name="Jorgensen R.E."/>
            <person name="Joubert Y."/>
            <person name="Kaplan A."/>
            <person name="Kroger N."/>
            <person name="Kroth P.G."/>
            <person name="La Roche J."/>
            <person name="Lindquist E."/>
            <person name="Lommer M."/>
            <person name="Martin-Jezequel V."/>
            <person name="Lopez P.J."/>
            <person name="Lucas S."/>
            <person name="Mangogna M."/>
            <person name="McGinnis K."/>
            <person name="Medlin L.K."/>
            <person name="Montsant A."/>
            <person name="Oudot-Le Secq M.P."/>
            <person name="Napoli C."/>
            <person name="Obornik M."/>
            <person name="Parker M.S."/>
            <person name="Petit J.L."/>
            <person name="Porcel B.M."/>
            <person name="Poulsen N."/>
            <person name="Robison M."/>
            <person name="Rychlewski L."/>
            <person name="Rynearson T.A."/>
            <person name="Schmutz J."/>
            <person name="Shapiro H."/>
            <person name="Siaut M."/>
            <person name="Stanley M."/>
            <person name="Sussman M.R."/>
            <person name="Taylor A.R."/>
            <person name="Vardi A."/>
            <person name="von Dassow P."/>
            <person name="Vyverman W."/>
            <person name="Willis A."/>
            <person name="Wyrwicz L.S."/>
            <person name="Rokhsar D.S."/>
            <person name="Weissenbach J."/>
            <person name="Armbrust E.V."/>
            <person name="Green B.R."/>
            <person name="Van de Peer Y."/>
            <person name="Grigoriev I.V."/>
        </authorList>
    </citation>
    <scope>NUCLEOTIDE SEQUENCE [LARGE SCALE GENOMIC DNA]</scope>
    <source>
        <strain evidence="3 4">CCMP1335</strain>
    </source>
</reference>
<feature type="compositionally biased region" description="Basic residues" evidence="1">
    <location>
        <begin position="732"/>
        <end position="747"/>
    </location>
</feature>
<evidence type="ECO:0000313" key="3">
    <source>
        <dbReference type="EMBL" id="ACI65078.1"/>
    </source>
</evidence>
<dbReference type="HOGENOM" id="CLU_308955_0_0_1"/>
<feature type="transmembrane region" description="Helical" evidence="2">
    <location>
        <begin position="282"/>
        <end position="302"/>
    </location>
</feature>
<proteinExistence type="predicted"/>
<keyword evidence="2" id="KW-0472">Membrane</keyword>
<accession>B5YP06</accession>
<evidence type="ECO:0000313" key="4">
    <source>
        <dbReference type="Proteomes" id="UP000001449"/>
    </source>
</evidence>
<feature type="compositionally biased region" description="Polar residues" evidence="1">
    <location>
        <begin position="877"/>
        <end position="894"/>
    </location>
</feature>
<name>B5YP06_THAPS</name>
<feature type="compositionally biased region" description="Low complexity" evidence="1">
    <location>
        <begin position="28"/>
        <end position="41"/>
    </location>
</feature>
<feature type="region of interest" description="Disordered" evidence="1">
    <location>
        <begin position="723"/>
        <end position="802"/>
    </location>
</feature>
<evidence type="ECO:0000256" key="2">
    <source>
        <dbReference type="SAM" id="Phobius"/>
    </source>
</evidence>
<feature type="compositionally biased region" description="Pro residues" evidence="1">
    <location>
        <begin position="757"/>
        <end position="766"/>
    </location>
</feature>
<feature type="region of interest" description="Disordered" evidence="1">
    <location>
        <begin position="28"/>
        <end position="66"/>
    </location>
</feature>
<dbReference type="RefSeq" id="XP_002296361.1">
    <property type="nucleotide sequence ID" value="XM_002296325.1"/>
</dbReference>
<sequence>MMIPSTAHGDGGSLSSKLSFLRIGNGSRTGASTATASSGGSHIDTRRTQKRKVSPSSYGNGPPSSPSVWTTRTDVWVYLSVSTLVTVISLFNGSSSSSSSSTTAAKSMTTICLLFSSVTALAWRVDTLQVKLTSSLSHLHQLHCQRNFNGQFAPTNQPSLTPELLVAALTFLLLNITAILVVSPFGSGQIAMIGIQVMHANLYWSSWVNVALIAWVLSGLIAVMFSITENNNNSDVASTSIHQLWLLQLFTAILLIYYNASFQASIYCIGDLLSATPLCKDTVLGSSVGGLILLLGCGYFCIETSSARSRYQTQRHEQYNQQYSTLHKVPTALPFLALVLNIVNVSISTSSGGPGCEYTNVFILSWTSLLLSYFICGRYVKRWCTMMVLGVSSGRGLTSGARVLQKSSKESASSKKAKINTFVYRVGSTTGSIATASLGESDYDEEIQMIGADHLYQEHVTAVLEPPPLPPISHQQLAAAAIPSRKQRDPSFIYNNDRTTTDPIDIVKPMSMKARTMHPNNINRRASTGSSATRSAPGSLKKLNSNPETKNSRTKSPKFNRAEFKRTSSPLSRGTDIGTAEKSPSTASKDTFIRSVARKSSSASSIKNDSDIDIGPSVRDRCLRDSTLAGMGVANEAADAVAAEINARDNIVAAALAAAEIEVAQRNRSFKKSHSAGSYEVSPGLEATIQRISQSFSESPGFLAAFDSEYPGVPLSVARHSVASSLSMSRQSSRRSSRRTRSRSSSRKRADSTSRGNPPPPPPPLEAPRRSNTAPSRSSSDSCSTVSPTTSTPNKSRLSTKSAASIAAVLRTNEWGMSGVSMQSQQTADSPKTVDDSAYLDENDDVISSPMTLSPSIKSGISPPPSLTGGDCDPNDSLLSNARTMGIDETTSFKTKPPTAASSKKIVTESSFRGESGKSKSSRSGDKKSSFTSESASCYSGSDGYAQGEGEFFTC</sequence>
<dbReference type="InParanoid" id="B5YP06"/>
<dbReference type="AlphaFoldDB" id="B5YP06"/>
<organism evidence="3 4">
    <name type="scientific">Thalassiosira pseudonana</name>
    <name type="common">Marine diatom</name>
    <name type="synonym">Cyclotella nana</name>
    <dbReference type="NCBI Taxonomy" id="35128"/>
    <lineage>
        <taxon>Eukaryota</taxon>
        <taxon>Sar</taxon>
        <taxon>Stramenopiles</taxon>
        <taxon>Ochrophyta</taxon>
        <taxon>Bacillariophyta</taxon>
        <taxon>Coscinodiscophyceae</taxon>
        <taxon>Thalassiosirophycidae</taxon>
        <taxon>Thalassiosirales</taxon>
        <taxon>Thalassiosiraceae</taxon>
        <taxon>Thalassiosira</taxon>
    </lineage>
</organism>
<gene>
    <name evidence="3" type="ORF">THAPS_7333</name>
</gene>
<feature type="compositionally biased region" description="Low complexity" evidence="1">
    <location>
        <begin position="593"/>
        <end position="607"/>
    </location>
</feature>
<feature type="compositionally biased region" description="Low complexity" evidence="1">
    <location>
        <begin position="524"/>
        <end position="539"/>
    </location>
</feature>
<keyword evidence="2" id="KW-1133">Transmembrane helix</keyword>
<dbReference type="Proteomes" id="UP000001449">
    <property type="component" value="Chromosome 7"/>
</dbReference>
<feature type="transmembrane region" description="Helical" evidence="2">
    <location>
        <begin position="361"/>
        <end position="380"/>
    </location>
</feature>
<feature type="compositionally biased region" description="Low complexity" evidence="1">
    <location>
        <begin position="773"/>
        <end position="796"/>
    </location>
</feature>
<reference evidence="3 4" key="1">
    <citation type="journal article" date="2004" name="Science">
        <title>The genome of the diatom Thalassiosira pseudonana: ecology, evolution, and metabolism.</title>
        <authorList>
            <person name="Armbrust E.V."/>
            <person name="Berges J.A."/>
            <person name="Bowler C."/>
            <person name="Green B.R."/>
            <person name="Martinez D."/>
            <person name="Putnam N.H."/>
            <person name="Zhou S."/>
            <person name="Allen A.E."/>
            <person name="Apt K.E."/>
            <person name="Bechner M."/>
            <person name="Brzezinski M.A."/>
            <person name="Chaal B.K."/>
            <person name="Chiovitti A."/>
            <person name="Davis A.K."/>
            <person name="Demarest M.S."/>
            <person name="Detter J.C."/>
            <person name="Glavina T."/>
            <person name="Goodstein D."/>
            <person name="Hadi M.Z."/>
            <person name="Hellsten U."/>
            <person name="Hildebrand M."/>
            <person name="Jenkins B.D."/>
            <person name="Jurka J."/>
            <person name="Kapitonov V.V."/>
            <person name="Kroger N."/>
            <person name="Lau W.W."/>
            <person name="Lane T.W."/>
            <person name="Larimer F.W."/>
            <person name="Lippmeier J.C."/>
            <person name="Lucas S."/>
            <person name="Medina M."/>
            <person name="Montsant A."/>
            <person name="Obornik M."/>
            <person name="Parker M.S."/>
            <person name="Palenik B."/>
            <person name="Pazour G.J."/>
            <person name="Richardson P.M."/>
            <person name="Rynearson T.A."/>
            <person name="Saito M.A."/>
            <person name="Schwartz D.C."/>
            <person name="Thamatrakoln K."/>
            <person name="Valentin K."/>
            <person name="Vardi A."/>
            <person name="Wilkerson F.P."/>
            <person name="Rokhsar D.S."/>
        </authorList>
    </citation>
    <scope>NUCLEOTIDE SEQUENCE [LARGE SCALE GENOMIC DNA]</scope>
    <source>
        <strain evidence="3 4">CCMP1335</strain>
    </source>
</reference>
<evidence type="ECO:0000256" key="1">
    <source>
        <dbReference type="SAM" id="MobiDB-lite"/>
    </source>
</evidence>
<dbReference type="KEGG" id="tps:THAPS_7333"/>
<feature type="region of interest" description="Disordered" evidence="1">
    <location>
        <begin position="846"/>
        <end position="955"/>
    </location>
</feature>
<feature type="transmembrane region" description="Helical" evidence="2">
    <location>
        <begin position="332"/>
        <end position="349"/>
    </location>
</feature>
<dbReference type="GeneID" id="7450623"/>
<feature type="region of interest" description="Disordered" evidence="1">
    <location>
        <begin position="512"/>
        <end position="618"/>
    </location>
</feature>
<feature type="transmembrane region" description="Helical" evidence="2">
    <location>
        <begin position="207"/>
        <end position="227"/>
    </location>
</feature>